<dbReference type="Gramene" id="MELO3C020590.2.1">
    <property type="protein sequence ID" value="MELO3C020590.2.1"/>
    <property type="gene ID" value="MELO3C020590.2"/>
</dbReference>
<sequence>MEKTLEISKRRRLLLVPCPYQGHINPMLHLATYLYQNGFTITIAQTFFNSIDPNHHPDFTFVRLNDRLSNDLIVSLDVASVLLAINDNCKTSLEEVMANIVEDVVCVIHDEAMYFCEAVASGFGVRSLVVRTTSIAACISRRVVLQLHAEGCLPIIQGSMEDEVPNLHPLRFKDLPFSVHSDISKLEKIILKMYSITTSSAVIWNTIPWLEPSEFTQIKTKICNQVPIFPIGPVHKISPTSSSSSLLSEDSTCLSWLHKQPPNSVIYVSLGSIALLTNQELQEMAWGLANSNQPFLWVVRPGSIRGSDGTGFVLKEFQKKVGDRGCIVGWAPQREVLAHRAIGGFWSHCGWNSTLESLSEGVPMLCRPYSGDQRGNSRYISCVWRVGLTLEGHELNRNEVEKSVKKLMVEEEGRKMRERAMDFKRRIEDSLREAQEAIPTDLIAVLLELNVNCRDSFEAEMCKLMAAEAEDSSEVIAGVIHDEIMFFCEEIASDLKLRSFILRTTSAATSLARMALVRLNDDGMDPIPKLHPLRFKDLPISLTADFTKYSRLMKKTYNMETPTTAKAIIWNTMEWLEDSIMAKIRNKSTVPIFPIGPLHRIISAQTSVLKEDFNCLSWLDEQADNVVIYVAMGSIASLNEKAFGEMAWGLANSQQPFLWVVQPGAIHGSEWIEALPKGFREAIGGRGYIVKWAPQKQVLAHRAVGGFWSHCGWNSSMESLSEGVPMLCSPCFGDQKVNARYLSYVWRVGIQLENGLEREEIEKGIRRLMVGEESKEMRERAKNFKEKIEAYVLKVEDQGYSHTYLTELVSLLCSS</sequence>
<dbReference type="AlphaFoldDB" id="A0A9I9DLZ4"/>
<evidence type="ECO:0000256" key="1">
    <source>
        <dbReference type="ARBA" id="ARBA00009995"/>
    </source>
</evidence>
<evidence type="ECO:0000313" key="4">
    <source>
        <dbReference type="EnsemblPlants" id="MELO3C020590.2.1"/>
    </source>
</evidence>
<dbReference type="EnsemblPlants" id="MELO3C020590.2.1">
    <property type="protein sequence ID" value="MELO3C020590.2.1"/>
    <property type="gene ID" value="MELO3C020590.2"/>
</dbReference>
<dbReference type="FunFam" id="3.40.50.2000:FF:000040">
    <property type="entry name" value="UDP-glycosyltransferase 76C1"/>
    <property type="match status" value="2"/>
</dbReference>
<evidence type="ECO:0000256" key="3">
    <source>
        <dbReference type="ARBA" id="ARBA00022679"/>
    </source>
</evidence>
<dbReference type="PANTHER" id="PTHR11926:SF1494">
    <property type="entry name" value="FLAVONOL 3-O-GLUCOSYLTRANSFERASE UGT76E12-RELATED"/>
    <property type="match status" value="1"/>
</dbReference>
<evidence type="ECO:0000256" key="2">
    <source>
        <dbReference type="ARBA" id="ARBA00022676"/>
    </source>
</evidence>
<dbReference type="GO" id="GO:0080043">
    <property type="term" value="F:quercetin 3-O-glucosyltransferase activity"/>
    <property type="evidence" value="ECO:0007669"/>
    <property type="project" value="TreeGrafter"/>
</dbReference>
<comment type="similarity">
    <text evidence="1">Belongs to the UDP-glycosyltransferase family.</text>
</comment>
<organism evidence="4">
    <name type="scientific">Cucumis melo</name>
    <name type="common">Muskmelon</name>
    <dbReference type="NCBI Taxonomy" id="3656"/>
    <lineage>
        <taxon>Eukaryota</taxon>
        <taxon>Viridiplantae</taxon>
        <taxon>Streptophyta</taxon>
        <taxon>Embryophyta</taxon>
        <taxon>Tracheophyta</taxon>
        <taxon>Spermatophyta</taxon>
        <taxon>Magnoliopsida</taxon>
        <taxon>eudicotyledons</taxon>
        <taxon>Gunneridae</taxon>
        <taxon>Pentapetalae</taxon>
        <taxon>rosids</taxon>
        <taxon>fabids</taxon>
        <taxon>Cucurbitales</taxon>
        <taxon>Cucurbitaceae</taxon>
        <taxon>Benincaseae</taxon>
        <taxon>Cucumis</taxon>
    </lineage>
</organism>
<accession>A0A9I9DLZ4</accession>
<evidence type="ECO:0008006" key="5">
    <source>
        <dbReference type="Google" id="ProtNLM"/>
    </source>
</evidence>
<dbReference type="InterPro" id="IPR002213">
    <property type="entry name" value="UDP_glucos_trans"/>
</dbReference>
<dbReference type="Pfam" id="PF00201">
    <property type="entry name" value="UDPGT"/>
    <property type="match status" value="2"/>
</dbReference>
<dbReference type="PANTHER" id="PTHR11926">
    <property type="entry name" value="GLUCOSYL/GLUCURONOSYL TRANSFERASES"/>
    <property type="match status" value="1"/>
</dbReference>
<keyword evidence="2" id="KW-0328">Glycosyltransferase</keyword>
<keyword evidence="3" id="KW-0808">Transferase</keyword>
<dbReference type="Gene3D" id="3.40.50.2000">
    <property type="entry name" value="Glycogen Phosphorylase B"/>
    <property type="match status" value="4"/>
</dbReference>
<dbReference type="GO" id="GO:0080044">
    <property type="term" value="F:quercetin 7-O-glucosyltransferase activity"/>
    <property type="evidence" value="ECO:0007669"/>
    <property type="project" value="TreeGrafter"/>
</dbReference>
<dbReference type="SUPFAM" id="SSF53756">
    <property type="entry name" value="UDP-Glycosyltransferase/glycogen phosphorylase"/>
    <property type="match status" value="2"/>
</dbReference>
<name>A0A9I9DLZ4_CUCME</name>
<protein>
    <recommendedName>
        <fullName evidence="5">UDP-glucose iridoid glucosyltransferase-like</fullName>
    </recommendedName>
</protein>
<dbReference type="FunFam" id="3.40.50.2000:FF:000120">
    <property type="entry name" value="UDP-glycosyltransferase 76C1"/>
    <property type="match status" value="1"/>
</dbReference>
<reference evidence="4" key="1">
    <citation type="submission" date="2023-03" db="UniProtKB">
        <authorList>
            <consortium name="EnsemblPlants"/>
        </authorList>
    </citation>
    <scope>IDENTIFICATION</scope>
</reference>
<proteinExistence type="inferred from homology"/>
<dbReference type="CDD" id="cd03784">
    <property type="entry name" value="GT1_Gtf-like"/>
    <property type="match status" value="2"/>
</dbReference>